<feature type="binding site" evidence="4">
    <location>
        <begin position="156"/>
        <end position="164"/>
    </location>
    <ligand>
        <name>ATP</name>
        <dbReference type="ChEBI" id="CHEBI:30616"/>
    </ligand>
</feature>
<keyword evidence="7" id="KW-0436">Ligase</keyword>
<sequence length="222" mass="24768">MIPPREMSSITASSSQEAAPYHFGSENRSDLRSKIRRKRRELPHAAQARCAERLAAHLAASPLFRRSKRIACFFPQDGEIDLTRVFPRFFSMRKKAYLPVLQGKRLWFLPLEANTPLTRNKYGIPEPDLPPRSRCAPQGLDLVLAPLVAFDSAGHRLGMGGGYYDRTFAYLPHRRALRKPVIIGVAYGFQQVASLSANPWDIPLDGVVTEAGWGSDPGAPSR</sequence>
<feature type="region of interest" description="Disordered" evidence="6">
    <location>
        <begin position="1"/>
        <end position="32"/>
    </location>
</feature>
<feature type="binding site" evidence="4">
    <location>
        <position position="79"/>
    </location>
    <ligand>
        <name>substrate</name>
    </ligand>
</feature>
<dbReference type="InterPro" id="IPR002698">
    <property type="entry name" value="FTHF_cligase"/>
</dbReference>
<dbReference type="GO" id="GO:0046872">
    <property type="term" value="F:metal ion binding"/>
    <property type="evidence" value="ECO:0007669"/>
    <property type="project" value="UniProtKB-KW"/>
</dbReference>
<evidence type="ECO:0000256" key="4">
    <source>
        <dbReference type="PIRSR" id="PIRSR006806-1"/>
    </source>
</evidence>
<keyword evidence="3 4" id="KW-0067">ATP-binding</keyword>
<dbReference type="PIRSF" id="PIRSF006806">
    <property type="entry name" value="FTHF_cligase"/>
    <property type="match status" value="1"/>
</dbReference>
<dbReference type="Pfam" id="PF01812">
    <property type="entry name" value="5-FTHF_cyc-lig"/>
    <property type="match status" value="1"/>
</dbReference>
<keyword evidence="5" id="KW-0460">Magnesium</keyword>
<keyword evidence="2 4" id="KW-0547">Nucleotide-binding</keyword>
<dbReference type="InterPro" id="IPR037171">
    <property type="entry name" value="NagB/RpiA_transferase-like"/>
</dbReference>
<gene>
    <name evidence="7" type="ORF">BECKH772B_GA0070898_1006222</name>
</gene>
<evidence type="ECO:0000256" key="5">
    <source>
        <dbReference type="RuleBase" id="RU361279"/>
    </source>
</evidence>
<evidence type="ECO:0000256" key="6">
    <source>
        <dbReference type="SAM" id="MobiDB-lite"/>
    </source>
</evidence>
<name>A0A450UPS2_9GAMM</name>
<feature type="compositionally biased region" description="Polar residues" evidence="6">
    <location>
        <begin position="8"/>
        <end position="17"/>
    </location>
</feature>
<dbReference type="NCBIfam" id="TIGR02727">
    <property type="entry name" value="MTHFS_bact"/>
    <property type="match status" value="1"/>
</dbReference>
<dbReference type="EMBL" id="CAADFI010000062">
    <property type="protein sequence ID" value="VFJ94519.1"/>
    <property type="molecule type" value="Genomic_DNA"/>
</dbReference>
<accession>A0A450UPS2</accession>
<comment type="similarity">
    <text evidence="1 5">Belongs to the 5-formyltetrahydrofolate cyclo-ligase family.</text>
</comment>
<evidence type="ECO:0000256" key="1">
    <source>
        <dbReference type="ARBA" id="ARBA00010638"/>
    </source>
</evidence>
<dbReference type="InterPro" id="IPR024185">
    <property type="entry name" value="FTHF_cligase-like_sf"/>
</dbReference>
<comment type="catalytic activity">
    <reaction evidence="5">
        <text>(6S)-5-formyl-5,6,7,8-tetrahydrofolate + ATP = (6R)-5,10-methenyltetrahydrofolate + ADP + phosphate</text>
        <dbReference type="Rhea" id="RHEA:10488"/>
        <dbReference type="ChEBI" id="CHEBI:30616"/>
        <dbReference type="ChEBI" id="CHEBI:43474"/>
        <dbReference type="ChEBI" id="CHEBI:57455"/>
        <dbReference type="ChEBI" id="CHEBI:57457"/>
        <dbReference type="ChEBI" id="CHEBI:456216"/>
        <dbReference type="EC" id="6.3.3.2"/>
    </reaction>
</comment>
<protein>
    <recommendedName>
        <fullName evidence="5">5-formyltetrahydrofolate cyclo-ligase</fullName>
        <ecNumber evidence="5">6.3.3.2</ecNumber>
    </recommendedName>
</protein>
<dbReference type="GO" id="GO:0009396">
    <property type="term" value="P:folic acid-containing compound biosynthetic process"/>
    <property type="evidence" value="ECO:0007669"/>
    <property type="project" value="TreeGrafter"/>
</dbReference>
<dbReference type="PANTHER" id="PTHR23407">
    <property type="entry name" value="ATPASE INHIBITOR/5-FORMYLTETRAHYDROFOLATE CYCLO-LIGASE"/>
    <property type="match status" value="1"/>
</dbReference>
<dbReference type="SUPFAM" id="SSF100950">
    <property type="entry name" value="NagB/RpiA/CoA transferase-like"/>
    <property type="match status" value="1"/>
</dbReference>
<evidence type="ECO:0000313" key="7">
    <source>
        <dbReference type="EMBL" id="VFJ94519.1"/>
    </source>
</evidence>
<reference evidence="7" key="1">
    <citation type="submission" date="2019-02" db="EMBL/GenBank/DDBJ databases">
        <authorList>
            <person name="Gruber-Vodicka R. H."/>
            <person name="Seah K. B. B."/>
        </authorList>
    </citation>
    <scope>NUCLEOTIDE SEQUENCE</scope>
    <source>
        <strain evidence="7">BECK_SA2B20</strain>
    </source>
</reference>
<dbReference type="GO" id="GO:0005524">
    <property type="term" value="F:ATP binding"/>
    <property type="evidence" value="ECO:0007669"/>
    <property type="project" value="UniProtKB-KW"/>
</dbReference>
<organism evidence="7">
    <name type="scientific">Candidatus Kentrum eta</name>
    <dbReference type="NCBI Taxonomy" id="2126337"/>
    <lineage>
        <taxon>Bacteria</taxon>
        <taxon>Pseudomonadati</taxon>
        <taxon>Pseudomonadota</taxon>
        <taxon>Gammaproteobacteria</taxon>
        <taxon>Candidatus Kentrum</taxon>
    </lineage>
</organism>
<dbReference type="PANTHER" id="PTHR23407:SF1">
    <property type="entry name" value="5-FORMYLTETRAHYDROFOLATE CYCLO-LIGASE"/>
    <property type="match status" value="1"/>
</dbReference>
<dbReference type="Gene3D" id="3.40.50.10420">
    <property type="entry name" value="NagB/RpiA/CoA transferase-like"/>
    <property type="match status" value="1"/>
</dbReference>
<dbReference type="EC" id="6.3.3.2" evidence="5"/>
<dbReference type="GO" id="GO:0030272">
    <property type="term" value="F:5-formyltetrahydrofolate cyclo-ligase activity"/>
    <property type="evidence" value="ECO:0007669"/>
    <property type="project" value="UniProtKB-EC"/>
</dbReference>
<proteinExistence type="inferred from homology"/>
<evidence type="ECO:0000256" key="2">
    <source>
        <dbReference type="ARBA" id="ARBA00022741"/>
    </source>
</evidence>
<feature type="binding site" evidence="4">
    <location>
        <begin position="28"/>
        <end position="32"/>
    </location>
    <ligand>
        <name>ATP</name>
        <dbReference type="ChEBI" id="CHEBI:30616"/>
    </ligand>
</feature>
<dbReference type="AlphaFoldDB" id="A0A450UPS2"/>
<dbReference type="GO" id="GO:0035999">
    <property type="term" value="P:tetrahydrofolate interconversion"/>
    <property type="evidence" value="ECO:0007669"/>
    <property type="project" value="TreeGrafter"/>
</dbReference>
<evidence type="ECO:0000256" key="3">
    <source>
        <dbReference type="ARBA" id="ARBA00022840"/>
    </source>
</evidence>
<comment type="cofactor">
    <cofactor evidence="5">
        <name>Mg(2+)</name>
        <dbReference type="ChEBI" id="CHEBI:18420"/>
    </cofactor>
</comment>
<keyword evidence="5" id="KW-0479">Metal-binding</keyword>